<reference evidence="1" key="1">
    <citation type="submission" date="2024-12" db="EMBL/GenBank/DDBJ databases">
        <title>Comparative genomics and development of molecular markers within Purpureocillium lilacinum and among Purpureocillium species.</title>
        <authorList>
            <person name="Yeh Z.-Y."/>
            <person name="Ni N.-T."/>
            <person name="Lo P.-H."/>
            <person name="Mushyakhwo K."/>
            <person name="Lin C.-F."/>
            <person name="Nai Y.-S."/>
        </authorList>
    </citation>
    <scope>NUCLEOTIDE SEQUENCE</scope>
    <source>
        <strain evidence="1">NCHU-NPUST-175</strain>
    </source>
</reference>
<name>A0ACC4DH90_PURLI</name>
<evidence type="ECO:0000313" key="2">
    <source>
        <dbReference type="Proteomes" id="UP001638806"/>
    </source>
</evidence>
<dbReference type="Proteomes" id="UP001638806">
    <property type="component" value="Unassembled WGS sequence"/>
</dbReference>
<sequence>MEKKMTTPTEVLCRGFPNEFAIYLNYTRSLRFDDKPDYSYLRKIFRDLFVREGFQYDYVFDWTVYKYQKNAQAIAQAAGAANPDEDDKARASRTNAATAGQSGAAKPNAIPSSRRKMLERGSGAGVDTPDTNRAIGGSDRMLRSASKGANYASGSYRPK</sequence>
<evidence type="ECO:0000313" key="1">
    <source>
        <dbReference type="EMBL" id="KAL3954791.1"/>
    </source>
</evidence>
<proteinExistence type="predicted"/>
<organism evidence="1 2">
    <name type="scientific">Purpureocillium lilacinum</name>
    <name type="common">Paecilomyces lilacinus</name>
    <dbReference type="NCBI Taxonomy" id="33203"/>
    <lineage>
        <taxon>Eukaryota</taxon>
        <taxon>Fungi</taxon>
        <taxon>Dikarya</taxon>
        <taxon>Ascomycota</taxon>
        <taxon>Pezizomycotina</taxon>
        <taxon>Sordariomycetes</taxon>
        <taxon>Hypocreomycetidae</taxon>
        <taxon>Hypocreales</taxon>
        <taxon>Ophiocordycipitaceae</taxon>
        <taxon>Purpureocillium</taxon>
    </lineage>
</organism>
<accession>A0ACC4DH90</accession>
<keyword evidence="2" id="KW-1185">Reference proteome</keyword>
<protein>
    <submittedName>
        <fullName evidence="1">Uncharacterized protein</fullName>
    </submittedName>
</protein>
<gene>
    <name evidence="1" type="ORF">ACCO45_010354</name>
</gene>
<comment type="caution">
    <text evidence="1">The sequence shown here is derived from an EMBL/GenBank/DDBJ whole genome shotgun (WGS) entry which is preliminary data.</text>
</comment>
<dbReference type="EMBL" id="JBGNUJ010000010">
    <property type="protein sequence ID" value="KAL3954791.1"/>
    <property type="molecule type" value="Genomic_DNA"/>
</dbReference>